<dbReference type="SUPFAM" id="SSF53335">
    <property type="entry name" value="S-adenosyl-L-methionine-dependent methyltransferases"/>
    <property type="match status" value="1"/>
</dbReference>
<organism evidence="3 4">
    <name type="scientific">Sphaerospermopsis kisseleviana CS-549</name>
    <dbReference type="NCBI Taxonomy" id="3021783"/>
    <lineage>
        <taxon>Bacteria</taxon>
        <taxon>Bacillati</taxon>
        <taxon>Cyanobacteriota</taxon>
        <taxon>Cyanophyceae</taxon>
        <taxon>Nostocales</taxon>
        <taxon>Aphanizomenonaceae</taxon>
        <taxon>Sphaerospermopsis</taxon>
        <taxon>Sphaerospermopsis kisseleviana</taxon>
    </lineage>
</organism>
<dbReference type="InterPro" id="IPR029044">
    <property type="entry name" value="Nucleotide-diphossugar_trans"/>
</dbReference>
<dbReference type="Pfam" id="PF00535">
    <property type="entry name" value="Glycos_transf_2"/>
    <property type="match status" value="1"/>
</dbReference>
<name>A0ABT4ZLX7_9CYAN</name>
<dbReference type="SUPFAM" id="SSF53448">
    <property type="entry name" value="Nucleotide-diphospho-sugar transferases"/>
    <property type="match status" value="1"/>
</dbReference>
<dbReference type="EC" id="2.4.-.-" evidence="3"/>
<dbReference type="EMBL" id="JAQMTI010000043">
    <property type="protein sequence ID" value="MDB9440382.1"/>
    <property type="molecule type" value="Genomic_DNA"/>
</dbReference>
<comment type="caution">
    <text evidence="3">The sequence shown here is derived from an EMBL/GenBank/DDBJ whole genome shotgun (WGS) entry which is preliminary data.</text>
</comment>
<dbReference type="RefSeq" id="WP_272109583.1">
    <property type="nucleotide sequence ID" value="NZ_JAQMTI010000043.1"/>
</dbReference>
<dbReference type="InterPro" id="IPR013216">
    <property type="entry name" value="Methyltransf_11"/>
</dbReference>
<keyword evidence="3" id="KW-0328">Glycosyltransferase</keyword>
<dbReference type="CDD" id="cd02440">
    <property type="entry name" value="AdoMet_MTases"/>
    <property type="match status" value="1"/>
</dbReference>
<reference evidence="3 4" key="1">
    <citation type="submission" date="2023-01" db="EMBL/GenBank/DDBJ databases">
        <title>Genomes from the Australian National Cyanobacteria Reference Collection.</title>
        <authorList>
            <person name="Willis A."/>
            <person name="Lee E.M.F."/>
        </authorList>
    </citation>
    <scope>NUCLEOTIDE SEQUENCE [LARGE SCALE GENOMIC DNA]</scope>
    <source>
        <strain evidence="3 4">CS-549</strain>
    </source>
</reference>
<sequence>MENFKSNMQLNKTKLNSIVELLRCTKCNNPHLVIKPEYLECTNCSAKYSILNEVPIFLEQPESVRVMPVNHVSNQLPLEITNWLEKLDGYSLNIGAGATKAEITKCIEIEYAIWKNTDVVGDAHNLPFNDEVFDAVVCFNVFEHLHNPVLASREIFRVLKPGGKLILHTAFLQPLHEGPIHFYNATKYGIINWFSDFDIEICQVSENFNPAFTLGWLTSELLYSVKQQYGADIYNKLAKTTIKNWSEIWADPSKRNGLLWESMLNLEQSFQEKFSAGFELKARKPKDAASINVITSNSATFLENSCNGINTEFFQSKVTNEPTERDSLLDEKRLLAISRLQSAKVFEDMGHQPWKLIYNSEYEFCESPCVSVIITLYNYSDYIHECLESVSNSNLKNLPGNIEVLVVDDSSTDNSAKIVEEYLSNSNTPICLIKKYLNTGLADARNVGLKVARSSYVFILDADNWIYPNCLSVLYQKINAFNYAGVYGKIRRFDNITQQDFDVVSAKDWNVDNLIQDPYIDAMAMFNREILLKIGGYSTELVEYGWFGWEDYDLWLKLAHHGYSCKLVPEILSSYRLHSSSMINTTGKFIVNMSRYFNDKFSDIAQRNTQSDRLFGSWRNEVYAGRPQKIKPRLNLFQSQELDEAYKTIEAMRLSKFWKIRNKWFKLKQLLGLAKGNEVDI</sequence>
<feature type="domain" description="Glycosyltransferase 2-like" evidence="1">
    <location>
        <begin position="371"/>
        <end position="531"/>
    </location>
</feature>
<dbReference type="InterPro" id="IPR029063">
    <property type="entry name" value="SAM-dependent_MTases_sf"/>
</dbReference>
<dbReference type="Gene3D" id="3.40.50.150">
    <property type="entry name" value="Vaccinia Virus protein VP39"/>
    <property type="match status" value="1"/>
</dbReference>
<evidence type="ECO:0000259" key="2">
    <source>
        <dbReference type="Pfam" id="PF08241"/>
    </source>
</evidence>
<dbReference type="Proteomes" id="UP001211711">
    <property type="component" value="Unassembled WGS sequence"/>
</dbReference>
<dbReference type="CDD" id="cd00761">
    <property type="entry name" value="Glyco_tranf_GTA_type"/>
    <property type="match status" value="1"/>
</dbReference>
<dbReference type="PANTHER" id="PTHR22916">
    <property type="entry name" value="GLYCOSYLTRANSFERASE"/>
    <property type="match status" value="1"/>
</dbReference>
<keyword evidence="4" id="KW-1185">Reference proteome</keyword>
<dbReference type="Pfam" id="PF08241">
    <property type="entry name" value="Methyltransf_11"/>
    <property type="match status" value="1"/>
</dbReference>
<proteinExistence type="predicted"/>
<evidence type="ECO:0000313" key="3">
    <source>
        <dbReference type="EMBL" id="MDB9440382.1"/>
    </source>
</evidence>
<feature type="domain" description="Methyltransferase type 11" evidence="2">
    <location>
        <begin position="119"/>
        <end position="167"/>
    </location>
</feature>
<dbReference type="SUPFAM" id="SSF158997">
    <property type="entry name" value="Trm112p-like"/>
    <property type="match status" value="1"/>
</dbReference>
<gene>
    <name evidence="3" type="ORF">PN497_03180</name>
</gene>
<dbReference type="GO" id="GO:0016757">
    <property type="term" value="F:glycosyltransferase activity"/>
    <property type="evidence" value="ECO:0007669"/>
    <property type="project" value="UniProtKB-KW"/>
</dbReference>
<evidence type="ECO:0000313" key="4">
    <source>
        <dbReference type="Proteomes" id="UP001211711"/>
    </source>
</evidence>
<protein>
    <submittedName>
        <fullName evidence="3">Glycosyltransferase</fullName>
        <ecNumber evidence="3">2.4.-.-</ecNumber>
    </submittedName>
</protein>
<evidence type="ECO:0000259" key="1">
    <source>
        <dbReference type="Pfam" id="PF00535"/>
    </source>
</evidence>
<dbReference type="Gene3D" id="3.90.550.10">
    <property type="entry name" value="Spore Coat Polysaccharide Biosynthesis Protein SpsA, Chain A"/>
    <property type="match status" value="1"/>
</dbReference>
<keyword evidence="3" id="KW-0808">Transferase</keyword>
<dbReference type="InterPro" id="IPR001173">
    <property type="entry name" value="Glyco_trans_2-like"/>
</dbReference>
<accession>A0ABT4ZLX7</accession>